<feature type="domain" description="Cytochrome oxidase subunit II copper A binding" evidence="13">
    <location>
        <begin position="125"/>
        <end position="269"/>
    </location>
</feature>
<evidence type="ECO:0000313" key="15">
    <source>
        <dbReference type="Proteomes" id="UP000236173"/>
    </source>
</evidence>
<dbReference type="Pfam" id="PF00116">
    <property type="entry name" value="COX2"/>
    <property type="match status" value="1"/>
</dbReference>
<proteinExistence type="inferred from homology"/>
<dbReference type="InterPro" id="IPR008972">
    <property type="entry name" value="Cupredoxin"/>
</dbReference>
<keyword evidence="4" id="KW-0813">Transport</keyword>
<dbReference type="PANTHER" id="PTHR22888">
    <property type="entry name" value="CYTOCHROME C OXIDASE, SUBUNIT II"/>
    <property type="match status" value="1"/>
</dbReference>
<dbReference type="GO" id="GO:0005507">
    <property type="term" value="F:copper ion binding"/>
    <property type="evidence" value="ECO:0007669"/>
    <property type="project" value="InterPro"/>
</dbReference>
<dbReference type="PROSITE" id="PS00078">
    <property type="entry name" value="COX2"/>
    <property type="match status" value="1"/>
</dbReference>
<dbReference type="CDD" id="cd13919">
    <property type="entry name" value="CuRO_HCO_II_like_5"/>
    <property type="match status" value="1"/>
</dbReference>
<keyword evidence="5 12" id="KW-0812">Transmembrane</keyword>
<dbReference type="EMBL" id="BEHT01000011">
    <property type="protein sequence ID" value="GBC98452.1"/>
    <property type="molecule type" value="Genomic_DNA"/>
</dbReference>
<evidence type="ECO:0000256" key="10">
    <source>
        <dbReference type="ARBA" id="ARBA00023008"/>
    </source>
</evidence>
<dbReference type="Gene3D" id="2.60.40.420">
    <property type="entry name" value="Cupredoxins - blue copper proteins"/>
    <property type="match status" value="1"/>
</dbReference>
<dbReference type="SUPFAM" id="SSF49503">
    <property type="entry name" value="Cupredoxins"/>
    <property type="match status" value="1"/>
</dbReference>
<name>A0A2H5XB92_9BACT</name>
<evidence type="ECO:0000256" key="2">
    <source>
        <dbReference type="ARBA" id="ARBA00007866"/>
    </source>
</evidence>
<reference evidence="15" key="1">
    <citation type="submission" date="2017-09" db="EMBL/GenBank/DDBJ databases">
        <title>Metaegenomics of thermophilic ammonia-oxidizing enrichment culture.</title>
        <authorList>
            <person name="Kato S."/>
            <person name="Suzuki K."/>
        </authorList>
    </citation>
    <scope>NUCLEOTIDE SEQUENCE [LARGE SCALE GENOMIC DNA]</scope>
</reference>
<dbReference type="InterPro" id="IPR036257">
    <property type="entry name" value="Cyt_c_oxidase_su2_TM_sf"/>
</dbReference>
<evidence type="ECO:0000256" key="3">
    <source>
        <dbReference type="ARBA" id="ARBA00012949"/>
    </source>
</evidence>
<dbReference type="GO" id="GO:0004129">
    <property type="term" value="F:cytochrome-c oxidase activity"/>
    <property type="evidence" value="ECO:0007669"/>
    <property type="project" value="UniProtKB-EC"/>
</dbReference>
<keyword evidence="6" id="KW-0479">Metal-binding</keyword>
<dbReference type="PANTHER" id="PTHR22888:SF9">
    <property type="entry name" value="CYTOCHROME C OXIDASE SUBUNIT 2"/>
    <property type="match status" value="1"/>
</dbReference>
<keyword evidence="8" id="KW-0249">Electron transport</keyword>
<evidence type="ECO:0000313" key="14">
    <source>
        <dbReference type="EMBL" id="GBC98452.1"/>
    </source>
</evidence>
<evidence type="ECO:0000256" key="6">
    <source>
        <dbReference type="ARBA" id="ARBA00022723"/>
    </source>
</evidence>
<keyword evidence="9 12" id="KW-1133">Transmembrane helix</keyword>
<evidence type="ECO:0000256" key="8">
    <source>
        <dbReference type="ARBA" id="ARBA00022982"/>
    </source>
</evidence>
<dbReference type="InterPro" id="IPR045187">
    <property type="entry name" value="CcO_II"/>
</dbReference>
<evidence type="ECO:0000256" key="5">
    <source>
        <dbReference type="ARBA" id="ARBA00022692"/>
    </source>
</evidence>
<feature type="transmembrane region" description="Helical" evidence="12">
    <location>
        <begin position="49"/>
        <end position="71"/>
    </location>
</feature>
<dbReference type="InterPro" id="IPR002429">
    <property type="entry name" value="CcO_II-like_C"/>
</dbReference>
<evidence type="ECO:0000256" key="7">
    <source>
        <dbReference type="ARBA" id="ARBA00022967"/>
    </source>
</evidence>
<accession>A0A2H5XB92</accession>
<dbReference type="GO" id="GO:0042773">
    <property type="term" value="P:ATP synthesis coupled electron transport"/>
    <property type="evidence" value="ECO:0007669"/>
    <property type="project" value="TreeGrafter"/>
</dbReference>
<feature type="transmembrane region" description="Helical" evidence="12">
    <location>
        <begin position="91"/>
        <end position="108"/>
    </location>
</feature>
<dbReference type="Proteomes" id="UP000236173">
    <property type="component" value="Unassembled WGS sequence"/>
</dbReference>
<dbReference type="GO" id="GO:0016491">
    <property type="term" value="F:oxidoreductase activity"/>
    <property type="evidence" value="ECO:0007669"/>
    <property type="project" value="UniProtKB-KW"/>
</dbReference>
<dbReference type="GO" id="GO:0016020">
    <property type="term" value="C:membrane"/>
    <property type="evidence" value="ECO:0007669"/>
    <property type="project" value="UniProtKB-SubCell"/>
</dbReference>
<evidence type="ECO:0000256" key="1">
    <source>
        <dbReference type="ARBA" id="ARBA00004141"/>
    </source>
</evidence>
<keyword evidence="10" id="KW-0186">Copper</keyword>
<evidence type="ECO:0000259" key="13">
    <source>
        <dbReference type="PROSITE" id="PS50857"/>
    </source>
</evidence>
<comment type="caution">
    <text evidence="14">The sequence shown here is derived from an EMBL/GenBank/DDBJ whole genome shotgun (WGS) entry which is preliminary data.</text>
</comment>
<dbReference type="EC" id="7.1.1.9" evidence="3"/>
<sequence length="278" mass="31416">MAKRRRGQVLSGVLIVIALATVASALWWIAHRLPDRIADTAHEVESLILFVLAVAAVFLVAAHLYLAYALWRFRHHPQRQSMFIGVTRKEWLPVLAIAAVLLAFDLTFDHRSNEVWAKVFLRVPENAFRVEITGEQFAWGIRYPGKDGEFGRTDLRLVSDSNPLGIDPNDPASKDDIVFPAGQGELHLPLNHPVVFLVRSKDVIHSFFVPFARLKMDAVPGMTTRIWFTPTKAGTYEFACAELCGLGHYRMRGVLVVEPMEQLQKWLSEQQTFGETMP</sequence>
<dbReference type="AlphaFoldDB" id="A0A2H5XB92"/>
<comment type="subcellular location">
    <subcellularLocation>
        <location evidence="1">Membrane</location>
        <topology evidence="1">Multi-pass membrane protein</topology>
    </subcellularLocation>
</comment>
<keyword evidence="7" id="KW-1278">Translocase</keyword>
<comment type="similarity">
    <text evidence="2">Belongs to the cytochrome c oxidase subunit 2 family.</text>
</comment>
<protein>
    <recommendedName>
        <fullName evidence="3">cytochrome-c oxidase</fullName>
        <ecNumber evidence="3">7.1.1.9</ecNumber>
    </recommendedName>
</protein>
<feature type="transmembrane region" description="Helical" evidence="12">
    <location>
        <begin position="9"/>
        <end position="29"/>
    </location>
</feature>
<gene>
    <name evidence="14" type="primary">coxM_2</name>
    <name evidence="14" type="ORF">HRbin17_00964</name>
</gene>
<keyword evidence="14" id="KW-0560">Oxidoreductase</keyword>
<keyword evidence="11 12" id="KW-0472">Membrane</keyword>
<evidence type="ECO:0000256" key="9">
    <source>
        <dbReference type="ARBA" id="ARBA00022989"/>
    </source>
</evidence>
<organism evidence="14 15">
    <name type="scientific">Candidatus Fervidibacter japonicus</name>
    <dbReference type="NCBI Taxonomy" id="2035412"/>
    <lineage>
        <taxon>Bacteria</taxon>
        <taxon>Candidatus Fervidibacterota</taxon>
        <taxon>Candidatus Fervidibacter</taxon>
    </lineage>
</organism>
<evidence type="ECO:0000256" key="12">
    <source>
        <dbReference type="SAM" id="Phobius"/>
    </source>
</evidence>
<dbReference type="Gene3D" id="1.10.287.90">
    <property type="match status" value="1"/>
</dbReference>
<dbReference type="PROSITE" id="PS50857">
    <property type="entry name" value="COX2_CUA"/>
    <property type="match status" value="1"/>
</dbReference>
<dbReference type="InterPro" id="IPR001505">
    <property type="entry name" value="Copper_CuA"/>
</dbReference>
<dbReference type="PRINTS" id="PR01166">
    <property type="entry name" value="CYCOXIDASEII"/>
</dbReference>
<evidence type="ECO:0000256" key="11">
    <source>
        <dbReference type="ARBA" id="ARBA00023136"/>
    </source>
</evidence>
<evidence type="ECO:0000256" key="4">
    <source>
        <dbReference type="ARBA" id="ARBA00022448"/>
    </source>
</evidence>